<feature type="repeat" description="PPR" evidence="3">
    <location>
        <begin position="256"/>
        <end position="291"/>
    </location>
</feature>
<keyword evidence="6" id="KW-1185">Reference proteome</keyword>
<dbReference type="InterPro" id="IPR050667">
    <property type="entry name" value="PPR-containing_protein"/>
</dbReference>
<feature type="compositionally biased region" description="Basic residues" evidence="4">
    <location>
        <begin position="530"/>
        <end position="543"/>
    </location>
</feature>
<organism evidence="5 6">
    <name type="scientific">Coptis chinensis</name>
    <dbReference type="NCBI Taxonomy" id="261450"/>
    <lineage>
        <taxon>Eukaryota</taxon>
        <taxon>Viridiplantae</taxon>
        <taxon>Streptophyta</taxon>
        <taxon>Embryophyta</taxon>
        <taxon>Tracheophyta</taxon>
        <taxon>Spermatophyta</taxon>
        <taxon>Magnoliopsida</taxon>
        <taxon>Ranunculales</taxon>
        <taxon>Ranunculaceae</taxon>
        <taxon>Coptidoideae</taxon>
        <taxon>Coptis</taxon>
    </lineage>
</organism>
<feature type="repeat" description="PPR" evidence="3">
    <location>
        <begin position="327"/>
        <end position="361"/>
    </location>
</feature>
<evidence type="ECO:0000256" key="4">
    <source>
        <dbReference type="SAM" id="MobiDB-lite"/>
    </source>
</evidence>
<protein>
    <recommendedName>
        <fullName evidence="7">Pentatricopeptide repeat-containing protein</fullName>
    </recommendedName>
</protein>
<dbReference type="AlphaFoldDB" id="A0A835I9K1"/>
<evidence type="ECO:0008006" key="7">
    <source>
        <dbReference type="Google" id="ProtNLM"/>
    </source>
</evidence>
<dbReference type="InterPro" id="IPR011990">
    <property type="entry name" value="TPR-like_helical_dom_sf"/>
</dbReference>
<dbReference type="EMBL" id="JADFTS010000003">
    <property type="protein sequence ID" value="KAF9613756.1"/>
    <property type="molecule type" value="Genomic_DNA"/>
</dbReference>
<feature type="repeat" description="PPR" evidence="3">
    <location>
        <begin position="428"/>
        <end position="462"/>
    </location>
</feature>
<evidence type="ECO:0000313" key="5">
    <source>
        <dbReference type="EMBL" id="KAF9613756.1"/>
    </source>
</evidence>
<feature type="repeat" description="PPR" evidence="3">
    <location>
        <begin position="292"/>
        <end position="326"/>
    </location>
</feature>
<comment type="similarity">
    <text evidence="1">Belongs to the PPR family. P subfamily.</text>
</comment>
<evidence type="ECO:0000313" key="6">
    <source>
        <dbReference type="Proteomes" id="UP000631114"/>
    </source>
</evidence>
<keyword evidence="2" id="KW-0677">Repeat</keyword>
<evidence type="ECO:0000256" key="2">
    <source>
        <dbReference type="ARBA" id="ARBA00022737"/>
    </source>
</evidence>
<sequence length="551" mass="62882">MALGLLATFAMKRRTTPILLLLPLISRPLLHPSSSSSYIYISHSYFSATDHQSFIPPSSSRTQFFKHHLFPLKPSTFNLELELDQTNHSTLVETLRKTKEFTSETEAMDFLDKVEEGVQLDCSLVCSVVWALRNEWELALLGFKWGQKLGCIDSSAWDLMVLVLGQNKRFGTAWCLIRNMHRSSLNVRRALLIMIECYAVADCPGKSIQTFKAMEKFRISQDSKALDTLLHSLCKNGNIEEAEEFMQQNKNLLPLRTETFNIILNGWCNISLDLVEAKRVWREMSNCCLMPDAVSYSHMISCFSRVGDLFHSLRLYDEMKKRGWIPDLDVYNSLIYVLTRENCLNEAFNIVDKIKEAGLLADSTTYNSMILPLCEAHNLEEAKSVFATMASMGLDPTSETYHAFLQVESVDATVELLKQMREAGYGPDGHTFLLILRKLLKSKQPDNALRMWVEMMRYEIVPDSGHYSVMVRGLSLCGWLAKARKFYDDMKSRGFPDDPKLEKVLKDPVGSVGEFGKQQGRHREEDTGNRRQKGCKGRRKVQKRSTSSLTT</sequence>
<dbReference type="NCBIfam" id="TIGR00756">
    <property type="entry name" value="PPR"/>
    <property type="match status" value="6"/>
</dbReference>
<proteinExistence type="inferred from homology"/>
<dbReference type="OrthoDB" id="185373at2759"/>
<evidence type="ECO:0000256" key="3">
    <source>
        <dbReference type="PROSITE-ProRule" id="PRU00708"/>
    </source>
</evidence>
<dbReference type="Pfam" id="PF01535">
    <property type="entry name" value="PPR"/>
    <property type="match status" value="2"/>
</dbReference>
<dbReference type="PROSITE" id="PS51375">
    <property type="entry name" value="PPR"/>
    <property type="match status" value="6"/>
</dbReference>
<feature type="region of interest" description="Disordered" evidence="4">
    <location>
        <begin position="497"/>
        <end position="551"/>
    </location>
</feature>
<feature type="repeat" description="PPR" evidence="3">
    <location>
        <begin position="463"/>
        <end position="497"/>
    </location>
</feature>
<accession>A0A835I9K1</accession>
<dbReference type="Gene3D" id="1.25.40.10">
    <property type="entry name" value="Tetratricopeptide repeat domain"/>
    <property type="match status" value="3"/>
</dbReference>
<comment type="caution">
    <text evidence="5">The sequence shown here is derived from an EMBL/GenBank/DDBJ whole genome shotgun (WGS) entry which is preliminary data.</text>
</comment>
<evidence type="ECO:0000256" key="1">
    <source>
        <dbReference type="ARBA" id="ARBA00007626"/>
    </source>
</evidence>
<dbReference type="Proteomes" id="UP000631114">
    <property type="component" value="Unassembled WGS sequence"/>
</dbReference>
<dbReference type="Pfam" id="PF13041">
    <property type="entry name" value="PPR_2"/>
    <property type="match status" value="2"/>
</dbReference>
<dbReference type="PANTHER" id="PTHR47939">
    <property type="entry name" value="MEMBRANE-ASSOCIATED SALT-INDUCIBLE PROTEIN-LIKE"/>
    <property type="match status" value="1"/>
</dbReference>
<feature type="compositionally biased region" description="Basic and acidic residues" evidence="4">
    <location>
        <begin position="497"/>
        <end position="506"/>
    </location>
</feature>
<reference evidence="5 6" key="1">
    <citation type="submission" date="2020-10" db="EMBL/GenBank/DDBJ databases">
        <title>The Coptis chinensis genome and diversification of protoberbering-type alkaloids.</title>
        <authorList>
            <person name="Wang B."/>
            <person name="Shu S."/>
            <person name="Song C."/>
            <person name="Liu Y."/>
        </authorList>
    </citation>
    <scope>NUCLEOTIDE SEQUENCE [LARGE SCALE GENOMIC DNA]</scope>
    <source>
        <strain evidence="5">HL-2020</strain>
        <tissue evidence="5">Leaf</tissue>
    </source>
</reference>
<name>A0A835I9K1_9MAGN</name>
<feature type="repeat" description="PPR" evidence="3">
    <location>
        <begin position="362"/>
        <end position="396"/>
    </location>
</feature>
<dbReference type="PANTHER" id="PTHR47939:SF5">
    <property type="entry name" value="PENTACOTRIPEPTIDE-REPEAT REGION OF PRORP DOMAIN-CONTAINING PROTEIN"/>
    <property type="match status" value="1"/>
</dbReference>
<gene>
    <name evidence="5" type="ORF">IFM89_010486</name>
</gene>
<dbReference type="InterPro" id="IPR002885">
    <property type="entry name" value="PPR_rpt"/>
</dbReference>